<sequence>MADVTRLTRLRESKGVKLFTTLTDGVLTKFNMAALAVAAVFLALGNTEPAKTEEPATIAPGELVELKQAEVVVDEPQIDKGMVQVTATFLNLEDVTFLGYHDMFTLTRNGEPVPFDQFTIAPSDSNGLVQTPNPGVPFSVDISVEAAPGTSLVLNELTLRKSSLDMSFRWFDPKQVAKVELA</sequence>
<evidence type="ECO:0000313" key="2">
    <source>
        <dbReference type="Proteomes" id="UP000254287"/>
    </source>
</evidence>
<reference evidence="1 2" key="1">
    <citation type="submission" date="2018-06" db="EMBL/GenBank/DDBJ databases">
        <authorList>
            <consortium name="Pathogen Informatics"/>
            <person name="Doyle S."/>
        </authorList>
    </citation>
    <scope>NUCLEOTIDE SEQUENCE [LARGE SCALE GENOMIC DNA]</scope>
    <source>
        <strain evidence="1 2">NCTC10289</strain>
    </source>
</reference>
<dbReference type="RefSeq" id="WP_147279306.1">
    <property type="nucleotide sequence ID" value="NZ_CP069533.1"/>
</dbReference>
<organism evidence="1 2">
    <name type="scientific">Corynebacterium minutissimum</name>
    <dbReference type="NCBI Taxonomy" id="38301"/>
    <lineage>
        <taxon>Bacteria</taxon>
        <taxon>Bacillati</taxon>
        <taxon>Actinomycetota</taxon>
        <taxon>Actinomycetes</taxon>
        <taxon>Mycobacteriales</taxon>
        <taxon>Corynebacteriaceae</taxon>
        <taxon>Corynebacterium</taxon>
    </lineage>
</organism>
<gene>
    <name evidence="1" type="ORF">NCTC10289_00468</name>
</gene>
<accession>A0A376CSY6</accession>
<name>A0A376CSY6_9CORY</name>
<dbReference type="AlphaFoldDB" id="A0A376CSY6"/>
<dbReference type="EMBL" id="UFXP01000001">
    <property type="protein sequence ID" value="STC74761.1"/>
    <property type="molecule type" value="Genomic_DNA"/>
</dbReference>
<dbReference type="Proteomes" id="UP000254287">
    <property type="component" value="Unassembled WGS sequence"/>
</dbReference>
<protein>
    <submittedName>
        <fullName evidence="1">Uncharacterized protein</fullName>
    </submittedName>
</protein>
<evidence type="ECO:0000313" key="1">
    <source>
        <dbReference type="EMBL" id="STC74761.1"/>
    </source>
</evidence>
<proteinExistence type="predicted"/>